<dbReference type="Proteomes" id="UP001311730">
    <property type="component" value="Unassembled WGS sequence"/>
</dbReference>
<evidence type="ECO:0000313" key="3">
    <source>
        <dbReference type="Proteomes" id="UP001311730"/>
    </source>
</evidence>
<keyword evidence="1" id="KW-0812">Transmembrane</keyword>
<feature type="transmembrane region" description="Helical" evidence="1">
    <location>
        <begin position="110"/>
        <end position="129"/>
    </location>
</feature>
<dbReference type="RefSeq" id="WP_323982410.1">
    <property type="nucleotide sequence ID" value="NZ_JAYKBW010000001.1"/>
</dbReference>
<sequence length="154" mass="17751">MKRSTSLLLFHALLSVVSGILITQMSLLGRIGIHTMYRQFIVFRSWWKTALLLFAAQCLLLGLLWGVRKMANLSVAKKTAWLLLIVGIAGFGATYWDFSTTMHKVMKAKFHFGFYLFWIGWWVSCLYFITIKNEKPNNEIVSQLDNEPVDKLTN</sequence>
<feature type="transmembrane region" description="Helical" evidence="1">
    <location>
        <begin position="79"/>
        <end position="98"/>
    </location>
</feature>
<evidence type="ECO:0000313" key="2">
    <source>
        <dbReference type="EMBL" id="MEB3073900.1"/>
    </source>
</evidence>
<organism evidence="2 3">
    <name type="scientific">Capnocytophaga gingivalis</name>
    <dbReference type="NCBI Taxonomy" id="1017"/>
    <lineage>
        <taxon>Bacteria</taxon>
        <taxon>Pseudomonadati</taxon>
        <taxon>Bacteroidota</taxon>
        <taxon>Flavobacteriia</taxon>
        <taxon>Flavobacteriales</taxon>
        <taxon>Flavobacteriaceae</taxon>
        <taxon>Capnocytophaga</taxon>
    </lineage>
</organism>
<reference evidence="2 3" key="1">
    <citation type="submission" date="2023-12" db="EMBL/GenBank/DDBJ databases">
        <title>Genomic sequences of Capnocytophaga and Parvimonas strains.</title>
        <authorList>
            <person name="Watt R.M."/>
            <person name="Wang M."/>
            <person name="Yang T."/>
            <person name="Tong W.M."/>
        </authorList>
    </citation>
    <scope>NUCLEOTIDE SEQUENCE [LARGE SCALE GENOMIC DNA]</scope>
    <source>
        <strain evidence="2 3">CCUG 13096</strain>
    </source>
</reference>
<keyword evidence="1" id="KW-1133">Transmembrane helix</keyword>
<evidence type="ECO:0008006" key="4">
    <source>
        <dbReference type="Google" id="ProtNLM"/>
    </source>
</evidence>
<accession>A0ABU5Z4L8</accession>
<protein>
    <recommendedName>
        <fullName evidence="4">Cytochrome d ubiquinol oxidase subunit II</fullName>
    </recommendedName>
</protein>
<proteinExistence type="predicted"/>
<name>A0ABU5Z4L8_9FLAO</name>
<keyword evidence="3" id="KW-1185">Reference proteome</keyword>
<dbReference type="EMBL" id="JAYKBW010000001">
    <property type="protein sequence ID" value="MEB3073900.1"/>
    <property type="molecule type" value="Genomic_DNA"/>
</dbReference>
<keyword evidence="1" id="KW-0472">Membrane</keyword>
<evidence type="ECO:0000256" key="1">
    <source>
        <dbReference type="SAM" id="Phobius"/>
    </source>
</evidence>
<feature type="transmembrane region" description="Helical" evidence="1">
    <location>
        <begin position="46"/>
        <end position="67"/>
    </location>
</feature>
<gene>
    <name evidence="2" type="ORF">VJJ08_01115</name>
</gene>
<comment type="caution">
    <text evidence="2">The sequence shown here is derived from an EMBL/GenBank/DDBJ whole genome shotgun (WGS) entry which is preliminary data.</text>
</comment>